<dbReference type="Pfam" id="PF06475">
    <property type="entry name" value="Glycolipid_bind"/>
    <property type="match status" value="1"/>
</dbReference>
<proteinExistence type="predicted"/>
<accession>A0AAP2GMI1</accession>
<keyword evidence="2" id="KW-1185">Reference proteome</keyword>
<comment type="caution">
    <text evidence="1">The sequence shown here is derived from an EMBL/GenBank/DDBJ whole genome shotgun (WGS) entry which is preliminary data.</text>
</comment>
<dbReference type="InterPro" id="IPR009467">
    <property type="entry name" value="Glycolipid-bd_prot_put"/>
</dbReference>
<evidence type="ECO:0000313" key="1">
    <source>
        <dbReference type="EMBL" id="MBT1701304.1"/>
    </source>
</evidence>
<dbReference type="Proteomes" id="UP001319200">
    <property type="component" value="Unassembled WGS sequence"/>
</dbReference>
<sequence length="190" mass="21754">MQTNLLWTGREYYSLENCLVTTTASGSEITSTIIGLYEGKLYKVEYWIKTNQHWETTLLEINSRHSNQTESIRLEGDGKGHWIFNGNKADQFDGCIDVDIPVTPFTNTLPISRLKMDPNQSREIQVIYCDVLSQRVSAVRQRYTCLSNVAYHYENVPNDFEATITVDESGFVADYPSLFVRTAALQAHYH</sequence>
<protein>
    <submittedName>
        <fullName evidence="1">Glycolipid-binding domain-containing protein</fullName>
    </submittedName>
</protein>
<gene>
    <name evidence="1" type="ORF">KK083_30710</name>
</gene>
<reference evidence="1 2" key="1">
    <citation type="submission" date="2021-05" db="EMBL/GenBank/DDBJ databases">
        <title>A Polyphasic approach of four new species of the genus Ohtaekwangia: Ohtaekwangia histidinii sp. nov., Ohtaekwangia cretensis sp. nov., Ohtaekwangia indiensis sp. nov., Ohtaekwangia reichenbachii sp. nov. from diverse environment.</title>
        <authorList>
            <person name="Octaviana S."/>
        </authorList>
    </citation>
    <scope>NUCLEOTIDE SEQUENCE [LARGE SCALE GENOMIC DNA]</scope>
    <source>
        <strain evidence="1 2">PWU4</strain>
    </source>
</reference>
<name>A0AAP2GMI1_9BACT</name>
<dbReference type="SUPFAM" id="SSF159275">
    <property type="entry name" value="PA1994-like"/>
    <property type="match status" value="1"/>
</dbReference>
<organism evidence="1 2">
    <name type="scientific">Chryseosolibacter histidini</name>
    <dbReference type="NCBI Taxonomy" id="2782349"/>
    <lineage>
        <taxon>Bacteria</taxon>
        <taxon>Pseudomonadati</taxon>
        <taxon>Bacteroidota</taxon>
        <taxon>Cytophagia</taxon>
        <taxon>Cytophagales</taxon>
        <taxon>Chryseotaleaceae</taxon>
        <taxon>Chryseosolibacter</taxon>
    </lineage>
</organism>
<dbReference type="EMBL" id="JAHESF010000064">
    <property type="protein sequence ID" value="MBT1701304.1"/>
    <property type="molecule type" value="Genomic_DNA"/>
</dbReference>
<dbReference type="AlphaFoldDB" id="A0AAP2GMI1"/>
<dbReference type="RefSeq" id="WP_254169987.1">
    <property type="nucleotide sequence ID" value="NZ_JAHESF010000064.1"/>
</dbReference>
<evidence type="ECO:0000313" key="2">
    <source>
        <dbReference type="Proteomes" id="UP001319200"/>
    </source>
</evidence>